<evidence type="ECO:0000313" key="1">
    <source>
        <dbReference type="EMBL" id="PYH65989.1"/>
    </source>
</evidence>
<reference evidence="1" key="1">
    <citation type="submission" date="2016-12" db="EMBL/GenBank/DDBJ databases">
        <title>The genomes of Aspergillus section Nigri reveals drivers in fungal speciation.</title>
        <authorList>
            <consortium name="DOE Joint Genome Institute"/>
            <person name="Vesth T.C."/>
            <person name="Nybo J."/>
            <person name="Theobald S."/>
            <person name="Brandl J."/>
            <person name="Frisvad J.C."/>
            <person name="Nielsen K.F."/>
            <person name="Lyhne E.K."/>
            <person name="Kogle M.E."/>
            <person name="Kuo A."/>
            <person name="Riley R."/>
            <person name="Clum A."/>
            <person name="Nolan M."/>
            <person name="Lipzen A."/>
            <person name="Salamov A."/>
            <person name="Henrissat B."/>
            <person name="Wiebenga A."/>
            <person name="De Vries R.P."/>
            <person name="Grigoriev I.V."/>
            <person name="Mortensen U.H."/>
            <person name="Andersen M.R."/>
            <person name="Baker S.E."/>
        </authorList>
    </citation>
    <scope>NUCLEOTIDE SEQUENCE [LARGE SCALE GENOMIC DNA]</scope>
    <source>
        <strain evidence="1">CBS 113365</strain>
    </source>
</reference>
<evidence type="ECO:0000313" key="2">
    <source>
        <dbReference type="Proteomes" id="UP000248405"/>
    </source>
</evidence>
<dbReference type="RefSeq" id="XP_025559783.1">
    <property type="nucleotide sequence ID" value="XM_025711668.1"/>
</dbReference>
<name>A0A319B0I6_ASPVC</name>
<feature type="non-terminal residue" evidence="1">
    <location>
        <position position="1"/>
    </location>
</feature>
<dbReference type="AlphaFoldDB" id="A0A319B0I6"/>
<keyword evidence="2" id="KW-1185">Reference proteome</keyword>
<gene>
    <name evidence="1" type="ORF">BO88DRAFT_470404</name>
</gene>
<proteinExistence type="predicted"/>
<dbReference type="OrthoDB" id="4468586at2759"/>
<dbReference type="Proteomes" id="UP000248405">
    <property type="component" value="Unassembled WGS sequence"/>
</dbReference>
<sequence length="212" mass="24909">CRARSQPYLSALEGRLSLRQWDWEIQHTLKCRGLEHLLRSDLPRPDKTHAKFALWRHWSITVRRWMNRQLSRKMRAKLGASRFAKNNADDAYNVIRDLASHYDHALCEATWFRLIDMRRYHYTTVAQYVSSFQRAYIDAKEFNCGISPYTALIAILGELKSDLPYWVAAVLCLLPEDAVTDYTDADFFKSCRMAIEQDEWWNQKDSKVARGG</sequence>
<organism evidence="1 2">
    <name type="scientific">Aspergillus vadensis (strain CBS 113365 / IMI 142717 / IBT 24658)</name>
    <dbReference type="NCBI Taxonomy" id="1448311"/>
    <lineage>
        <taxon>Eukaryota</taxon>
        <taxon>Fungi</taxon>
        <taxon>Dikarya</taxon>
        <taxon>Ascomycota</taxon>
        <taxon>Pezizomycotina</taxon>
        <taxon>Eurotiomycetes</taxon>
        <taxon>Eurotiomycetidae</taxon>
        <taxon>Eurotiales</taxon>
        <taxon>Aspergillaceae</taxon>
        <taxon>Aspergillus</taxon>
        <taxon>Aspergillus subgen. Circumdati</taxon>
    </lineage>
</organism>
<dbReference type="EMBL" id="KZ821636">
    <property type="protein sequence ID" value="PYH65989.1"/>
    <property type="molecule type" value="Genomic_DNA"/>
</dbReference>
<dbReference type="GeneID" id="37216260"/>
<accession>A0A319B0I6</accession>
<protein>
    <submittedName>
        <fullName evidence="1">Uncharacterized protein</fullName>
    </submittedName>
</protein>